<evidence type="ECO:0000313" key="1">
    <source>
        <dbReference type="EMBL" id="MCO6044337.1"/>
    </source>
</evidence>
<dbReference type="Proteomes" id="UP001155241">
    <property type="component" value="Unassembled WGS sequence"/>
</dbReference>
<organism evidence="1 2">
    <name type="scientific">Aeoliella straminimaris</name>
    <dbReference type="NCBI Taxonomy" id="2954799"/>
    <lineage>
        <taxon>Bacteria</taxon>
        <taxon>Pseudomonadati</taxon>
        <taxon>Planctomycetota</taxon>
        <taxon>Planctomycetia</taxon>
        <taxon>Pirellulales</taxon>
        <taxon>Lacipirellulaceae</taxon>
        <taxon>Aeoliella</taxon>
    </lineage>
</organism>
<sequence length="71" mass="7859">MKSGPSRYVKHLLGAALAKLLDKEVAFRLGATFPIDEFVPFLDESFDILVFVILGLSRLDRIVPKMLLIGG</sequence>
<gene>
    <name evidence="1" type="ORF">NG895_10505</name>
</gene>
<keyword evidence="2" id="KW-1185">Reference proteome</keyword>
<name>A0A9X2JGF8_9BACT</name>
<comment type="caution">
    <text evidence="1">The sequence shown here is derived from an EMBL/GenBank/DDBJ whole genome shotgun (WGS) entry which is preliminary data.</text>
</comment>
<dbReference type="AlphaFoldDB" id="A0A9X2JGF8"/>
<reference evidence="1" key="1">
    <citation type="submission" date="2022-06" db="EMBL/GenBank/DDBJ databases">
        <title>Aeoliella straminimaris, a novel planctomycete from sediments.</title>
        <authorList>
            <person name="Vitorino I.R."/>
            <person name="Lage O.M."/>
        </authorList>
    </citation>
    <scope>NUCLEOTIDE SEQUENCE</scope>
    <source>
        <strain evidence="1">ICT_H6.2</strain>
    </source>
</reference>
<accession>A0A9X2JGF8</accession>
<dbReference type="RefSeq" id="WP_252852757.1">
    <property type="nucleotide sequence ID" value="NZ_JAMXLR010000036.1"/>
</dbReference>
<dbReference type="EMBL" id="JAMXLR010000036">
    <property type="protein sequence ID" value="MCO6044337.1"/>
    <property type="molecule type" value="Genomic_DNA"/>
</dbReference>
<protein>
    <submittedName>
        <fullName evidence="1">Uncharacterized protein</fullName>
    </submittedName>
</protein>
<proteinExistence type="predicted"/>
<evidence type="ECO:0000313" key="2">
    <source>
        <dbReference type="Proteomes" id="UP001155241"/>
    </source>
</evidence>